<dbReference type="InterPro" id="IPR009057">
    <property type="entry name" value="Homeodomain-like_sf"/>
</dbReference>
<dbReference type="EMBL" id="JACHVY010000001">
    <property type="protein sequence ID" value="MBB2900502.1"/>
    <property type="molecule type" value="Genomic_DNA"/>
</dbReference>
<keyword evidence="1" id="KW-0805">Transcription regulation</keyword>
<evidence type="ECO:0000313" key="7">
    <source>
        <dbReference type="EMBL" id="MBB2900502.1"/>
    </source>
</evidence>
<evidence type="ECO:0000256" key="4">
    <source>
        <dbReference type="PROSITE-ProRule" id="PRU00335"/>
    </source>
</evidence>
<dbReference type="GO" id="GO:0003700">
    <property type="term" value="F:DNA-binding transcription factor activity"/>
    <property type="evidence" value="ECO:0007669"/>
    <property type="project" value="TreeGrafter"/>
</dbReference>
<name>A0A7W4TKB4_KINRA</name>
<gene>
    <name evidence="7" type="ORF">FHR75_001290</name>
</gene>
<evidence type="ECO:0000313" key="8">
    <source>
        <dbReference type="Proteomes" id="UP000533269"/>
    </source>
</evidence>
<feature type="region of interest" description="Disordered" evidence="5">
    <location>
        <begin position="1"/>
        <end position="24"/>
    </location>
</feature>
<sequence>MAPSRQPSRPAPRRPRGRPSNPLLTVDGITAAAVRLLEERGQDGLTMAALARRLDVAPSALYNHVADKQDVLRAVQDHVNAGIDCSAFGVLPWDEALAAWARSYRDAYARHPALVPVMAVTPVRSAPHTVAMYERVSAGLTAAGWPAHLVTNVVVAVESFVLGSALDTQAPEDIFDPGDLAAAAPAFDAANRARPGGDTALAAFEVGLQALLTGLRVLRAPGSVPGEERRTP</sequence>
<dbReference type="GO" id="GO:0000976">
    <property type="term" value="F:transcription cis-regulatory region binding"/>
    <property type="evidence" value="ECO:0007669"/>
    <property type="project" value="TreeGrafter"/>
</dbReference>
<reference evidence="7 8" key="1">
    <citation type="submission" date="2020-08" db="EMBL/GenBank/DDBJ databases">
        <title>The Agave Microbiome: Exploring the role of microbial communities in plant adaptations to desert environments.</title>
        <authorList>
            <person name="Partida-Martinez L.P."/>
        </authorList>
    </citation>
    <scope>NUCLEOTIDE SEQUENCE [LARGE SCALE GENOMIC DNA]</scope>
    <source>
        <strain evidence="7 8">AS2.23</strain>
    </source>
</reference>
<dbReference type="Pfam" id="PF00440">
    <property type="entry name" value="TetR_N"/>
    <property type="match status" value="1"/>
</dbReference>
<accession>A0A7W4TKB4</accession>
<dbReference type="PROSITE" id="PS50977">
    <property type="entry name" value="HTH_TETR_2"/>
    <property type="match status" value="1"/>
</dbReference>
<dbReference type="PANTHER" id="PTHR30055">
    <property type="entry name" value="HTH-TYPE TRANSCRIPTIONAL REGULATOR RUTR"/>
    <property type="match status" value="1"/>
</dbReference>
<dbReference type="Pfam" id="PF02909">
    <property type="entry name" value="TetR_C_1"/>
    <property type="match status" value="1"/>
</dbReference>
<comment type="caution">
    <text evidence="7">The sequence shown here is derived from an EMBL/GenBank/DDBJ whole genome shotgun (WGS) entry which is preliminary data.</text>
</comment>
<evidence type="ECO:0000256" key="3">
    <source>
        <dbReference type="ARBA" id="ARBA00023163"/>
    </source>
</evidence>
<dbReference type="PANTHER" id="PTHR30055:SF151">
    <property type="entry name" value="TRANSCRIPTIONAL REGULATORY PROTEIN"/>
    <property type="match status" value="1"/>
</dbReference>
<evidence type="ECO:0000256" key="2">
    <source>
        <dbReference type="ARBA" id="ARBA00023125"/>
    </source>
</evidence>
<evidence type="ECO:0000259" key="6">
    <source>
        <dbReference type="PROSITE" id="PS50977"/>
    </source>
</evidence>
<dbReference type="CDD" id="cd00093">
    <property type="entry name" value="HTH_XRE"/>
    <property type="match status" value="1"/>
</dbReference>
<keyword evidence="2 4" id="KW-0238">DNA-binding</keyword>
<dbReference type="GO" id="GO:0045892">
    <property type="term" value="P:negative regulation of DNA-templated transcription"/>
    <property type="evidence" value="ECO:0007669"/>
    <property type="project" value="InterPro"/>
</dbReference>
<feature type="domain" description="HTH tetR-type" evidence="6">
    <location>
        <begin position="23"/>
        <end position="83"/>
    </location>
</feature>
<protein>
    <submittedName>
        <fullName evidence="7">AcrR family transcriptional regulator</fullName>
    </submittedName>
</protein>
<dbReference type="AlphaFoldDB" id="A0A7W4TKB4"/>
<dbReference type="InterPro" id="IPR001647">
    <property type="entry name" value="HTH_TetR"/>
</dbReference>
<dbReference type="SUPFAM" id="SSF46689">
    <property type="entry name" value="Homeodomain-like"/>
    <property type="match status" value="1"/>
</dbReference>
<organism evidence="7 8">
    <name type="scientific">Kineococcus radiotolerans</name>
    <dbReference type="NCBI Taxonomy" id="131568"/>
    <lineage>
        <taxon>Bacteria</taxon>
        <taxon>Bacillati</taxon>
        <taxon>Actinomycetota</taxon>
        <taxon>Actinomycetes</taxon>
        <taxon>Kineosporiales</taxon>
        <taxon>Kineosporiaceae</taxon>
        <taxon>Kineococcus</taxon>
    </lineage>
</organism>
<dbReference type="SUPFAM" id="SSF48498">
    <property type="entry name" value="Tetracyclin repressor-like, C-terminal domain"/>
    <property type="match status" value="1"/>
</dbReference>
<dbReference type="PRINTS" id="PR00455">
    <property type="entry name" value="HTHTETR"/>
</dbReference>
<evidence type="ECO:0000256" key="5">
    <source>
        <dbReference type="SAM" id="MobiDB-lite"/>
    </source>
</evidence>
<proteinExistence type="predicted"/>
<dbReference type="InterPro" id="IPR004111">
    <property type="entry name" value="Repressor_TetR_C"/>
</dbReference>
<dbReference type="InterPro" id="IPR036271">
    <property type="entry name" value="Tet_transcr_reg_TetR-rel_C_sf"/>
</dbReference>
<dbReference type="Proteomes" id="UP000533269">
    <property type="component" value="Unassembled WGS sequence"/>
</dbReference>
<reference evidence="7 8" key="2">
    <citation type="submission" date="2020-08" db="EMBL/GenBank/DDBJ databases">
        <authorList>
            <person name="Partida-Martinez L."/>
            <person name="Huntemann M."/>
            <person name="Clum A."/>
            <person name="Wang J."/>
            <person name="Palaniappan K."/>
            <person name="Ritter S."/>
            <person name="Chen I.-M."/>
            <person name="Stamatis D."/>
            <person name="Reddy T."/>
            <person name="O'Malley R."/>
            <person name="Daum C."/>
            <person name="Shapiro N."/>
            <person name="Ivanova N."/>
            <person name="Kyrpides N."/>
            <person name="Woyke T."/>
        </authorList>
    </citation>
    <scope>NUCLEOTIDE SEQUENCE [LARGE SCALE GENOMIC DNA]</scope>
    <source>
        <strain evidence="7 8">AS2.23</strain>
    </source>
</reference>
<dbReference type="InterPro" id="IPR050109">
    <property type="entry name" value="HTH-type_TetR-like_transc_reg"/>
</dbReference>
<dbReference type="RefSeq" id="WP_311736515.1">
    <property type="nucleotide sequence ID" value="NZ_JACHVY010000001.1"/>
</dbReference>
<keyword evidence="3" id="KW-0804">Transcription</keyword>
<dbReference type="Gene3D" id="1.10.357.10">
    <property type="entry name" value="Tetracycline Repressor, domain 2"/>
    <property type="match status" value="1"/>
</dbReference>
<dbReference type="InterPro" id="IPR001387">
    <property type="entry name" value="Cro/C1-type_HTH"/>
</dbReference>
<feature type="DNA-binding region" description="H-T-H motif" evidence="4">
    <location>
        <begin position="46"/>
        <end position="65"/>
    </location>
</feature>
<evidence type="ECO:0000256" key="1">
    <source>
        <dbReference type="ARBA" id="ARBA00023015"/>
    </source>
</evidence>